<accession>A0A8S5MNE4</accession>
<reference evidence="1" key="1">
    <citation type="journal article" date="2021" name="Proc. Natl. Acad. Sci. U.S.A.">
        <title>A Catalog of Tens of Thousands of Viruses from Human Metagenomes Reveals Hidden Associations with Chronic Diseases.</title>
        <authorList>
            <person name="Tisza M.J."/>
            <person name="Buck C.B."/>
        </authorList>
    </citation>
    <scope>NUCLEOTIDE SEQUENCE</scope>
    <source>
        <strain evidence="1">CtI7W9</strain>
    </source>
</reference>
<evidence type="ECO:0000313" key="1">
    <source>
        <dbReference type="EMBL" id="DAD83732.1"/>
    </source>
</evidence>
<organism evidence="1">
    <name type="scientific">Myoviridae sp. ctI7W9</name>
    <dbReference type="NCBI Taxonomy" id="2826636"/>
    <lineage>
        <taxon>Viruses</taxon>
        <taxon>Duplodnaviria</taxon>
        <taxon>Heunggongvirae</taxon>
        <taxon>Uroviricota</taxon>
        <taxon>Caudoviricetes</taxon>
    </lineage>
</organism>
<name>A0A8S5MNE4_9CAUD</name>
<dbReference type="EMBL" id="BK014941">
    <property type="protein sequence ID" value="DAD83732.1"/>
    <property type="molecule type" value="Genomic_DNA"/>
</dbReference>
<sequence length="39" mass="4333">MLYSGRSTRCFSTVLGGGERLPLPLPVKGESEARFVQHR</sequence>
<proteinExistence type="predicted"/>
<protein>
    <submittedName>
        <fullName evidence="1">Uncharacterized protein</fullName>
    </submittedName>
</protein>